<dbReference type="OrthoDB" id="1470711at2759"/>
<dbReference type="InterPro" id="IPR013986">
    <property type="entry name" value="DExx_box_DNA_helicase_dom_sf"/>
</dbReference>
<dbReference type="GO" id="GO:0000725">
    <property type="term" value="P:recombinational repair"/>
    <property type="evidence" value="ECO:0007669"/>
    <property type="project" value="TreeGrafter"/>
</dbReference>
<comment type="catalytic activity">
    <reaction evidence="8">
        <text>Couples ATP hydrolysis with the unwinding of duplex DNA by translocating in the 3'-5' direction.</text>
        <dbReference type="EC" id="5.6.2.4"/>
    </reaction>
</comment>
<feature type="domain" description="UvrD-like helicase C-terminal" evidence="14">
    <location>
        <begin position="302"/>
        <end position="573"/>
    </location>
</feature>
<feature type="region of interest" description="Disordered" evidence="12">
    <location>
        <begin position="930"/>
        <end position="967"/>
    </location>
</feature>
<dbReference type="EMBL" id="PUHW01000044">
    <property type="protein sequence ID" value="KAG0690147.1"/>
    <property type="molecule type" value="Genomic_DNA"/>
</dbReference>
<dbReference type="InterPro" id="IPR000212">
    <property type="entry name" value="DNA_helicase_UvrD/REP"/>
</dbReference>
<dbReference type="CDD" id="cd18807">
    <property type="entry name" value="SF1_C_UvrD"/>
    <property type="match status" value="1"/>
</dbReference>
<comment type="catalytic activity">
    <reaction evidence="10">
        <text>ATP + H2O = ADP + phosphate + H(+)</text>
        <dbReference type="Rhea" id="RHEA:13065"/>
        <dbReference type="ChEBI" id="CHEBI:15377"/>
        <dbReference type="ChEBI" id="CHEBI:15378"/>
        <dbReference type="ChEBI" id="CHEBI:30616"/>
        <dbReference type="ChEBI" id="CHEBI:43474"/>
        <dbReference type="ChEBI" id="CHEBI:456216"/>
        <dbReference type="EC" id="5.6.2.4"/>
    </reaction>
</comment>
<keyword evidence="3 11" id="KW-0378">Hydrolase</keyword>
<dbReference type="InterPro" id="IPR014017">
    <property type="entry name" value="DNA_helicase_UvrD-like_C"/>
</dbReference>
<evidence type="ECO:0000259" key="13">
    <source>
        <dbReference type="PROSITE" id="PS51198"/>
    </source>
</evidence>
<evidence type="ECO:0000256" key="6">
    <source>
        <dbReference type="ARBA" id="ARBA00023125"/>
    </source>
</evidence>
<dbReference type="Gene3D" id="1.10.486.10">
    <property type="entry name" value="PCRA, domain 4"/>
    <property type="match status" value="1"/>
</dbReference>
<keyword evidence="16" id="KW-1185">Reference proteome</keyword>
<name>A0A9P6WN42_9ASCO</name>
<dbReference type="SUPFAM" id="SSF52540">
    <property type="entry name" value="P-loop containing nucleoside triphosphate hydrolases"/>
    <property type="match status" value="2"/>
</dbReference>
<keyword evidence="2 11" id="KW-0547">Nucleotide-binding</keyword>
<feature type="region of interest" description="Disordered" evidence="12">
    <location>
        <begin position="577"/>
        <end position="640"/>
    </location>
</feature>
<dbReference type="InterPro" id="IPR014016">
    <property type="entry name" value="UvrD-like_ATP-bd"/>
</dbReference>
<evidence type="ECO:0000256" key="3">
    <source>
        <dbReference type="ARBA" id="ARBA00022801"/>
    </source>
</evidence>
<feature type="compositionally biased region" description="Basic residues" evidence="12">
    <location>
        <begin position="623"/>
        <end position="632"/>
    </location>
</feature>
<evidence type="ECO:0000259" key="14">
    <source>
        <dbReference type="PROSITE" id="PS51217"/>
    </source>
</evidence>
<dbReference type="InterPro" id="IPR027417">
    <property type="entry name" value="P-loop_NTPase"/>
</dbReference>
<protein>
    <recommendedName>
        <fullName evidence="9">DNA 3'-5' helicase</fullName>
        <ecNumber evidence="9">5.6.2.4</ecNumber>
    </recommendedName>
</protein>
<evidence type="ECO:0000256" key="11">
    <source>
        <dbReference type="PROSITE-ProRule" id="PRU00560"/>
    </source>
</evidence>
<dbReference type="Pfam" id="PF13361">
    <property type="entry name" value="UvrD_C"/>
    <property type="match status" value="1"/>
</dbReference>
<evidence type="ECO:0000256" key="10">
    <source>
        <dbReference type="ARBA" id="ARBA00048988"/>
    </source>
</evidence>
<dbReference type="GO" id="GO:0005634">
    <property type="term" value="C:nucleus"/>
    <property type="evidence" value="ECO:0007669"/>
    <property type="project" value="TreeGrafter"/>
</dbReference>
<feature type="binding site" evidence="11">
    <location>
        <begin position="35"/>
        <end position="42"/>
    </location>
    <ligand>
        <name>ATP</name>
        <dbReference type="ChEBI" id="CHEBI:30616"/>
    </ligand>
</feature>
<evidence type="ECO:0000256" key="7">
    <source>
        <dbReference type="ARBA" id="ARBA00023235"/>
    </source>
</evidence>
<keyword evidence="7" id="KW-0413">Isomerase</keyword>
<dbReference type="PANTHER" id="PTHR11070">
    <property type="entry name" value="UVRD / RECB / PCRA DNA HELICASE FAMILY MEMBER"/>
    <property type="match status" value="1"/>
</dbReference>
<dbReference type="GO" id="GO:0043138">
    <property type="term" value="F:3'-5' DNA helicase activity"/>
    <property type="evidence" value="ECO:0007669"/>
    <property type="project" value="UniProtKB-EC"/>
</dbReference>
<sequence length="967" mass="109664">MTIVPTEFDRLFGSLNESQQKALKATNDSVLQIVAGPGTGKTKLLVSRVAYLILNFDLLPSSIIVTTFTKKASIEMKDRLNSLLKDHENINFKKIQIGTFHSICFGYLKFYGKCIGLENFNIADTKDQKDMLKMVLQKLNMENIQPDKFGMRTCLSYITKNKSIGSHPEDVVILDPTDVKELQCFQAYQAYQETLAKNGKIDFDDILVFTYKLLIQRPSCVANIRHILVDEFQDTNIIQLKLIFLFSQYCNDNITIVGDADQSIYGFRNASYENFSKIKTTALQKNRNFMQITLEQSYRSTAAILQISEALMRHQTGRTDKLLISNSDKQIPVYYIDHEYPEDEPIFIASKIDELLKDTNNGYLLKDFAIIARASRIFLSLEKELLKRGIRYRITKGHSFWELKEVSMAMDCLQIIANDDWLSYKRVMEWFVDGCGEKLISKIENIVLNNNSNEIPYGYVYDILTKFATGMIPGMGAKAKASTIHFLTLIKDSRELLKINDPVDFFFSVVIKFNLIDFAMKKKTSRSKDDDEKRDDIRNNLHELADQFNSYNPADDDLLRKTQAEIFAEQEKNSADNTLFNIDNNQSANEPSIKSSSTFEDITHSQTSRVSPKDLLNKQAQKSPKKRQRNKKASVGEKPQTSIIDLFKMERKEGSSLKIKKEPVDDIVNKNIEPNNNEKEQPVEQCTEEIGQYTEHITKPDIDVTIEPTEVESITTSTTPLVVLPAITLQPTNQSNPTPLGICAEKEKFLRDFLQFIQLAESIAATDENDVNDPNGRVTLTTIHGSKGLEWSVVLLPSLINGIIPSVYSLAEQSIEKKELLLDEERRCFYVALTRAKDLLYLSTYHVSRSDYSIKPSCFLKEIPQSCYKNLNESTSNQLQGYELDQLSIPSAAPFHAKEPFQAPRVPNISASSTQNTIVKTEVIGSSGDSYNPVTGAISNEPSNNLPPKKKKRLGMGRPKNNSKLIL</sequence>
<evidence type="ECO:0000313" key="15">
    <source>
        <dbReference type="EMBL" id="KAG0690147.1"/>
    </source>
</evidence>
<feature type="domain" description="UvrD-like helicase ATP-binding" evidence="13">
    <location>
        <begin position="14"/>
        <end position="301"/>
    </location>
</feature>
<evidence type="ECO:0000256" key="12">
    <source>
        <dbReference type="SAM" id="MobiDB-lite"/>
    </source>
</evidence>
<dbReference type="Gene3D" id="1.10.10.160">
    <property type="match status" value="1"/>
</dbReference>
<dbReference type="EC" id="5.6.2.4" evidence="9"/>
<reference evidence="15" key="1">
    <citation type="submission" date="2020-11" db="EMBL/GenBank/DDBJ databases">
        <title>Kefir isolates.</title>
        <authorList>
            <person name="Marcisauskas S."/>
            <person name="Kim Y."/>
            <person name="Blasche S."/>
        </authorList>
    </citation>
    <scope>NUCLEOTIDE SEQUENCE</scope>
    <source>
        <strain evidence="15">Olga-1</strain>
    </source>
</reference>
<proteinExistence type="inferred from homology"/>
<dbReference type="AlphaFoldDB" id="A0A9P6WN42"/>
<feature type="compositionally biased region" description="Polar residues" evidence="12">
    <location>
        <begin position="930"/>
        <end position="946"/>
    </location>
</feature>
<dbReference type="PROSITE" id="PS51217">
    <property type="entry name" value="UVRD_HELICASE_CTER"/>
    <property type="match status" value="1"/>
</dbReference>
<comment type="caution">
    <text evidence="15">The sequence shown here is derived from an EMBL/GenBank/DDBJ whole genome shotgun (WGS) entry which is preliminary data.</text>
</comment>
<evidence type="ECO:0000256" key="2">
    <source>
        <dbReference type="ARBA" id="ARBA00022741"/>
    </source>
</evidence>
<comment type="similarity">
    <text evidence="1">Belongs to the helicase family. UvrD subfamily.</text>
</comment>
<dbReference type="Gene3D" id="3.40.50.300">
    <property type="entry name" value="P-loop containing nucleotide triphosphate hydrolases"/>
    <property type="match status" value="3"/>
</dbReference>
<gene>
    <name evidence="15" type="ORF">C6P40_003768</name>
</gene>
<evidence type="ECO:0000256" key="1">
    <source>
        <dbReference type="ARBA" id="ARBA00009922"/>
    </source>
</evidence>
<dbReference type="CDD" id="cd17932">
    <property type="entry name" value="DEXQc_UvrD"/>
    <property type="match status" value="1"/>
</dbReference>
<dbReference type="GO" id="GO:0003677">
    <property type="term" value="F:DNA binding"/>
    <property type="evidence" value="ECO:0007669"/>
    <property type="project" value="UniProtKB-KW"/>
</dbReference>
<dbReference type="Pfam" id="PF00580">
    <property type="entry name" value="UvrD-helicase"/>
    <property type="match status" value="1"/>
</dbReference>
<accession>A0A9P6WN42</accession>
<evidence type="ECO:0000256" key="4">
    <source>
        <dbReference type="ARBA" id="ARBA00022806"/>
    </source>
</evidence>
<feature type="compositionally biased region" description="Polar residues" evidence="12">
    <location>
        <begin position="577"/>
        <end position="610"/>
    </location>
</feature>
<evidence type="ECO:0000256" key="9">
    <source>
        <dbReference type="ARBA" id="ARBA00034808"/>
    </source>
</evidence>
<evidence type="ECO:0000256" key="5">
    <source>
        <dbReference type="ARBA" id="ARBA00022840"/>
    </source>
</evidence>
<dbReference type="PANTHER" id="PTHR11070:SF2">
    <property type="entry name" value="ATP-DEPENDENT DNA HELICASE SRS2"/>
    <property type="match status" value="1"/>
</dbReference>
<dbReference type="GO" id="GO:0016787">
    <property type="term" value="F:hydrolase activity"/>
    <property type="evidence" value="ECO:0007669"/>
    <property type="project" value="UniProtKB-UniRule"/>
</dbReference>
<dbReference type="PROSITE" id="PS51198">
    <property type="entry name" value="UVRD_HELICASE_ATP_BIND"/>
    <property type="match status" value="1"/>
</dbReference>
<keyword evidence="4 11" id="KW-0347">Helicase</keyword>
<evidence type="ECO:0000313" key="16">
    <source>
        <dbReference type="Proteomes" id="UP000697127"/>
    </source>
</evidence>
<dbReference type="GO" id="GO:0005524">
    <property type="term" value="F:ATP binding"/>
    <property type="evidence" value="ECO:0007669"/>
    <property type="project" value="UniProtKB-UniRule"/>
</dbReference>
<evidence type="ECO:0000256" key="8">
    <source>
        <dbReference type="ARBA" id="ARBA00034617"/>
    </source>
</evidence>
<keyword evidence="5 11" id="KW-0067">ATP-binding</keyword>
<organism evidence="15 16">
    <name type="scientific">Pichia californica</name>
    <dbReference type="NCBI Taxonomy" id="460514"/>
    <lineage>
        <taxon>Eukaryota</taxon>
        <taxon>Fungi</taxon>
        <taxon>Dikarya</taxon>
        <taxon>Ascomycota</taxon>
        <taxon>Saccharomycotina</taxon>
        <taxon>Pichiomycetes</taxon>
        <taxon>Pichiales</taxon>
        <taxon>Pichiaceae</taxon>
        <taxon>Pichia</taxon>
    </lineage>
</organism>
<dbReference type="Proteomes" id="UP000697127">
    <property type="component" value="Unassembled WGS sequence"/>
</dbReference>
<keyword evidence="6" id="KW-0238">DNA-binding</keyword>